<organism evidence="1 2">
    <name type="scientific">Rhamnusium bicolor</name>
    <dbReference type="NCBI Taxonomy" id="1586634"/>
    <lineage>
        <taxon>Eukaryota</taxon>
        <taxon>Metazoa</taxon>
        <taxon>Ecdysozoa</taxon>
        <taxon>Arthropoda</taxon>
        <taxon>Hexapoda</taxon>
        <taxon>Insecta</taxon>
        <taxon>Pterygota</taxon>
        <taxon>Neoptera</taxon>
        <taxon>Endopterygota</taxon>
        <taxon>Coleoptera</taxon>
        <taxon>Polyphaga</taxon>
        <taxon>Cucujiformia</taxon>
        <taxon>Chrysomeloidea</taxon>
        <taxon>Cerambycidae</taxon>
        <taxon>Lepturinae</taxon>
        <taxon>Rhagiini</taxon>
        <taxon>Rhamnusium</taxon>
    </lineage>
</organism>
<evidence type="ECO:0000313" key="1">
    <source>
        <dbReference type="EMBL" id="KAJ8966879.1"/>
    </source>
</evidence>
<comment type="caution">
    <text evidence="1">The sequence shown here is derived from an EMBL/GenBank/DDBJ whole genome shotgun (WGS) entry which is preliminary data.</text>
</comment>
<accession>A0AAV8ZQ89</accession>
<dbReference type="AlphaFoldDB" id="A0AAV8ZQ89"/>
<gene>
    <name evidence="1" type="ORF">NQ314_003273</name>
</gene>
<dbReference type="EMBL" id="JANEYF010000929">
    <property type="protein sequence ID" value="KAJ8966879.1"/>
    <property type="molecule type" value="Genomic_DNA"/>
</dbReference>
<sequence>MTIWRNSDTAIKRLRCTKQSFYTHLLPPVEEDEFYRDTPIFACKFSPQESNEHLVALANEEGKLAVHDSNSNTRFVFISVIV</sequence>
<name>A0AAV8ZQ89_9CUCU</name>
<dbReference type="Proteomes" id="UP001162156">
    <property type="component" value="Unassembled WGS sequence"/>
</dbReference>
<keyword evidence="2" id="KW-1185">Reference proteome</keyword>
<protein>
    <submittedName>
        <fullName evidence="1">Uncharacterized protein</fullName>
    </submittedName>
</protein>
<proteinExistence type="predicted"/>
<reference evidence="1" key="1">
    <citation type="journal article" date="2023" name="Insect Mol. Biol.">
        <title>Genome sequencing provides insights into the evolution of gene families encoding plant cell wall-degrading enzymes in longhorned beetles.</title>
        <authorList>
            <person name="Shin N.R."/>
            <person name="Okamura Y."/>
            <person name="Kirsch R."/>
            <person name="Pauchet Y."/>
        </authorList>
    </citation>
    <scope>NUCLEOTIDE SEQUENCE</scope>
    <source>
        <strain evidence="1">RBIC_L_NR</strain>
    </source>
</reference>
<evidence type="ECO:0000313" key="2">
    <source>
        <dbReference type="Proteomes" id="UP001162156"/>
    </source>
</evidence>